<name>A0A316DY41_9BACT</name>
<protein>
    <submittedName>
        <fullName evidence="2">Uncharacterized protein</fullName>
    </submittedName>
</protein>
<keyword evidence="1" id="KW-1133">Transmembrane helix</keyword>
<dbReference type="Proteomes" id="UP000245489">
    <property type="component" value="Unassembled WGS sequence"/>
</dbReference>
<dbReference type="AlphaFoldDB" id="A0A316DY41"/>
<evidence type="ECO:0000313" key="3">
    <source>
        <dbReference type="Proteomes" id="UP000245489"/>
    </source>
</evidence>
<keyword evidence="1" id="KW-0812">Transmembrane</keyword>
<accession>A0A316DY41</accession>
<keyword evidence="3" id="KW-1185">Reference proteome</keyword>
<feature type="transmembrane region" description="Helical" evidence="1">
    <location>
        <begin position="92"/>
        <end position="111"/>
    </location>
</feature>
<feature type="transmembrane region" description="Helical" evidence="1">
    <location>
        <begin position="123"/>
        <end position="147"/>
    </location>
</feature>
<reference evidence="2 3" key="1">
    <citation type="submission" date="2018-05" db="EMBL/GenBank/DDBJ databases">
        <title>Genomic Encyclopedia of Archaeal and Bacterial Type Strains, Phase II (KMG-II): from individual species to whole genera.</title>
        <authorList>
            <person name="Goeker M."/>
        </authorList>
    </citation>
    <scope>NUCLEOTIDE SEQUENCE [LARGE SCALE GENOMIC DNA]</scope>
    <source>
        <strain evidence="2 3">DSM 22214</strain>
    </source>
</reference>
<evidence type="ECO:0000256" key="1">
    <source>
        <dbReference type="SAM" id="Phobius"/>
    </source>
</evidence>
<evidence type="ECO:0000313" key="2">
    <source>
        <dbReference type="EMBL" id="PWK22646.1"/>
    </source>
</evidence>
<keyword evidence="1" id="KW-0472">Membrane</keyword>
<dbReference type="RefSeq" id="WP_146199187.1">
    <property type="nucleotide sequence ID" value="NZ_QGGO01000019.1"/>
</dbReference>
<organism evidence="2 3">
    <name type="scientific">Arcicella aurantiaca</name>
    <dbReference type="NCBI Taxonomy" id="591202"/>
    <lineage>
        <taxon>Bacteria</taxon>
        <taxon>Pseudomonadati</taxon>
        <taxon>Bacteroidota</taxon>
        <taxon>Cytophagia</taxon>
        <taxon>Cytophagales</taxon>
        <taxon>Flectobacillaceae</taxon>
        <taxon>Arcicella</taxon>
    </lineage>
</organism>
<gene>
    <name evidence="2" type="ORF">LV89_03358</name>
</gene>
<comment type="caution">
    <text evidence="2">The sequence shown here is derived from an EMBL/GenBank/DDBJ whole genome shotgun (WGS) entry which is preliminary data.</text>
</comment>
<dbReference type="EMBL" id="QGGO01000019">
    <property type="protein sequence ID" value="PWK22646.1"/>
    <property type="molecule type" value="Genomic_DNA"/>
</dbReference>
<sequence>MKTSILTLVLFFSCFSFVLAQKKYMVKVTTLDNKVYKGLMFQVRDKDFLVLPNSTHWDFNVKENNIPRTKSFDFGIVKNIKIRKRGGVGKGAIVGFVVGTTLSGFATRSIVRDKSLNLMSQILGGISVLVIGMCVSPIVGGTIGGSYPHKFEVKKDSISLQSLKTELKKYAWYHANESIVK</sequence>
<proteinExistence type="predicted"/>